<dbReference type="SUPFAM" id="SSF55729">
    <property type="entry name" value="Acyl-CoA N-acyltransferases (Nat)"/>
    <property type="match status" value="1"/>
</dbReference>
<evidence type="ECO:0000256" key="1">
    <source>
        <dbReference type="ARBA" id="ARBA00022679"/>
    </source>
</evidence>
<dbReference type="EMBL" id="JANWOI010000004">
    <property type="protein sequence ID" value="MDA5194682.1"/>
    <property type="molecule type" value="Genomic_DNA"/>
</dbReference>
<organism evidence="4 5">
    <name type="scientific">Govanella unica</name>
    <dbReference type="NCBI Taxonomy" id="2975056"/>
    <lineage>
        <taxon>Bacteria</taxon>
        <taxon>Pseudomonadati</taxon>
        <taxon>Pseudomonadota</taxon>
        <taxon>Alphaproteobacteria</taxon>
        <taxon>Emcibacterales</taxon>
        <taxon>Govanellaceae</taxon>
        <taxon>Govanella</taxon>
    </lineage>
</organism>
<reference evidence="4" key="1">
    <citation type="submission" date="2022-08" db="EMBL/GenBank/DDBJ databases">
        <authorList>
            <person name="Vandamme P."/>
            <person name="Hettiarachchi A."/>
            <person name="Peeters C."/>
            <person name="Cnockaert M."/>
            <person name="Carlier A."/>
        </authorList>
    </citation>
    <scope>NUCLEOTIDE SEQUENCE</scope>
    <source>
        <strain evidence="4">LMG 31809</strain>
    </source>
</reference>
<feature type="domain" description="N-acetyltransferase" evidence="3">
    <location>
        <begin position="7"/>
        <end position="154"/>
    </location>
</feature>
<evidence type="ECO:0000256" key="2">
    <source>
        <dbReference type="ARBA" id="ARBA00023315"/>
    </source>
</evidence>
<evidence type="ECO:0000313" key="4">
    <source>
        <dbReference type="EMBL" id="MDA5194682.1"/>
    </source>
</evidence>
<sequence length="154" mass="16146">MTARAPLVITAVGREAAALLAELRSAAGVEPGWPAEEVAALLVLPSVGALLARRGAEPLGYVLYALAAGEAEIYDIAVSLACRRMGVGGELLDAAIEALGAAQAEQLHLEVAVDNDPAIALYEQRGFVVNGRRRGYYQRAEGQAVDALVMTRSF</sequence>
<dbReference type="PROSITE" id="PS51186">
    <property type="entry name" value="GNAT"/>
    <property type="match status" value="1"/>
</dbReference>
<dbReference type="AlphaFoldDB" id="A0A9X3TZR7"/>
<protein>
    <submittedName>
        <fullName evidence="4">GNAT family N-acetyltransferase</fullName>
        <ecNumber evidence="4">2.3.1.-</ecNumber>
    </submittedName>
</protein>
<dbReference type="RefSeq" id="WP_274944387.1">
    <property type="nucleotide sequence ID" value="NZ_JANWOI010000004.1"/>
</dbReference>
<dbReference type="InterPro" id="IPR000182">
    <property type="entry name" value="GNAT_dom"/>
</dbReference>
<evidence type="ECO:0000313" key="5">
    <source>
        <dbReference type="Proteomes" id="UP001141619"/>
    </source>
</evidence>
<keyword evidence="5" id="KW-1185">Reference proteome</keyword>
<proteinExistence type="predicted"/>
<dbReference type="CDD" id="cd04301">
    <property type="entry name" value="NAT_SF"/>
    <property type="match status" value="1"/>
</dbReference>
<dbReference type="EC" id="2.3.1.-" evidence="4"/>
<dbReference type="Pfam" id="PF00583">
    <property type="entry name" value="Acetyltransf_1"/>
    <property type="match status" value="1"/>
</dbReference>
<dbReference type="InterPro" id="IPR016181">
    <property type="entry name" value="Acyl_CoA_acyltransferase"/>
</dbReference>
<name>A0A9X3TZR7_9PROT</name>
<dbReference type="PANTHER" id="PTHR43877:SF2">
    <property type="entry name" value="AMINOALKYLPHOSPHONATE N-ACETYLTRANSFERASE-RELATED"/>
    <property type="match status" value="1"/>
</dbReference>
<keyword evidence="2 4" id="KW-0012">Acyltransferase</keyword>
<dbReference type="PANTHER" id="PTHR43877">
    <property type="entry name" value="AMINOALKYLPHOSPHONATE N-ACETYLTRANSFERASE-RELATED-RELATED"/>
    <property type="match status" value="1"/>
</dbReference>
<evidence type="ECO:0000259" key="3">
    <source>
        <dbReference type="PROSITE" id="PS51186"/>
    </source>
</evidence>
<dbReference type="GO" id="GO:0016747">
    <property type="term" value="F:acyltransferase activity, transferring groups other than amino-acyl groups"/>
    <property type="evidence" value="ECO:0007669"/>
    <property type="project" value="InterPro"/>
</dbReference>
<gene>
    <name evidence="4" type="ORF">NYP16_12040</name>
</gene>
<accession>A0A9X3TZR7</accession>
<reference evidence="4" key="2">
    <citation type="journal article" date="2023" name="Syst. Appl. Microbiol.">
        <title>Govania unica gen. nov., sp. nov., a rare biosphere bacterium that represents a novel family in the class Alphaproteobacteria.</title>
        <authorList>
            <person name="Vandamme P."/>
            <person name="Peeters C."/>
            <person name="Hettiarachchi A."/>
            <person name="Cnockaert M."/>
            <person name="Carlier A."/>
        </authorList>
    </citation>
    <scope>NUCLEOTIDE SEQUENCE</scope>
    <source>
        <strain evidence="4">LMG 31809</strain>
    </source>
</reference>
<dbReference type="InterPro" id="IPR050832">
    <property type="entry name" value="Bact_Acetyltransf"/>
</dbReference>
<dbReference type="Gene3D" id="3.40.630.30">
    <property type="match status" value="1"/>
</dbReference>
<comment type="caution">
    <text evidence="4">The sequence shown here is derived from an EMBL/GenBank/DDBJ whole genome shotgun (WGS) entry which is preliminary data.</text>
</comment>
<keyword evidence="1 4" id="KW-0808">Transferase</keyword>
<dbReference type="Proteomes" id="UP001141619">
    <property type="component" value="Unassembled WGS sequence"/>
</dbReference>